<dbReference type="Proteomes" id="UP000594342">
    <property type="component" value="Unassembled WGS sequence"/>
</dbReference>
<comment type="caution">
    <text evidence="3">The sequence shown here is derived from an EMBL/GenBank/DDBJ whole genome shotgun (WGS) entry which is preliminary data.</text>
</comment>
<keyword evidence="2" id="KW-1133">Transmembrane helix</keyword>
<evidence type="ECO:0000256" key="1">
    <source>
        <dbReference type="SAM" id="MobiDB-lite"/>
    </source>
</evidence>
<evidence type="ECO:0000313" key="3">
    <source>
        <dbReference type="EMBL" id="VBB17877.1"/>
    </source>
</evidence>
<dbReference type="EMBL" id="UPSH01000001">
    <property type="protein sequence ID" value="VBB17877.1"/>
    <property type="molecule type" value="Genomic_DNA"/>
</dbReference>
<feature type="region of interest" description="Disordered" evidence="1">
    <location>
        <begin position="1"/>
        <end position="38"/>
    </location>
</feature>
<feature type="compositionally biased region" description="Polar residues" evidence="1">
    <location>
        <begin position="1"/>
        <end position="15"/>
    </location>
</feature>
<keyword evidence="4" id="KW-1185">Reference proteome</keyword>
<protein>
    <submittedName>
        <fullName evidence="3">Uncharacterized protein</fullName>
    </submittedName>
</protein>
<organism evidence="3 4">
    <name type="scientific">Yasminevirus sp. GU-2018</name>
    <dbReference type="NCBI Taxonomy" id="2420051"/>
    <lineage>
        <taxon>Viruses</taxon>
        <taxon>Varidnaviria</taxon>
        <taxon>Bamfordvirae</taxon>
        <taxon>Nucleocytoviricota</taxon>
        <taxon>Megaviricetes</taxon>
        <taxon>Imitervirales</taxon>
        <taxon>Mimiviridae</taxon>
        <taxon>Klosneuvirinae</taxon>
        <taxon>Yasminevirus</taxon>
        <taxon>Yasminevirus saudimassiliense</taxon>
    </lineage>
</organism>
<proteinExistence type="predicted"/>
<sequence length="166" mass="19009">MSNKTDNQESTPSQEHSQEHTQENTQENTQEVKAETKKTVQDVVKDYVNKRNTAKQNMMNKLSKQEMVNIIFKQNDLLSQQSSQMLEIVEMANSIEKNARTDEADKCSNIKRASATCAQVNTVRKQQINMYENSVRIQIVLFVLLLTVLAWLLYHYSCSGSTSTTK</sequence>
<evidence type="ECO:0000256" key="2">
    <source>
        <dbReference type="SAM" id="Phobius"/>
    </source>
</evidence>
<accession>A0A5K0U7U6</accession>
<reference evidence="3 4" key="1">
    <citation type="submission" date="2018-10" db="EMBL/GenBank/DDBJ databases">
        <authorList>
            <consortium name="IHU Genomes"/>
        </authorList>
    </citation>
    <scope>NUCLEOTIDE SEQUENCE [LARGE SCALE GENOMIC DNA]</scope>
    <source>
        <strain evidence="3 4">A1</strain>
    </source>
</reference>
<keyword evidence="2" id="KW-0472">Membrane</keyword>
<evidence type="ECO:0000313" key="4">
    <source>
        <dbReference type="Proteomes" id="UP000594342"/>
    </source>
</evidence>
<feature type="transmembrane region" description="Helical" evidence="2">
    <location>
        <begin position="135"/>
        <end position="154"/>
    </location>
</feature>
<gene>
    <name evidence="3" type="ORF">YASMINEVIRUS_340</name>
</gene>
<name>A0A5K0U7U6_9VIRU</name>
<keyword evidence="2" id="KW-0812">Transmembrane</keyword>